<dbReference type="Proteomes" id="UP001597262">
    <property type="component" value="Unassembled WGS sequence"/>
</dbReference>
<dbReference type="PRINTS" id="PR00032">
    <property type="entry name" value="HTHARAC"/>
</dbReference>
<keyword evidence="5" id="KW-0805">Transcription regulation</keyword>
<keyword evidence="2" id="KW-0963">Cytoplasm</keyword>
<evidence type="ECO:0000256" key="5">
    <source>
        <dbReference type="ARBA" id="ARBA00023015"/>
    </source>
</evidence>
<dbReference type="Pfam" id="PF12833">
    <property type="entry name" value="HTH_18"/>
    <property type="match status" value="1"/>
</dbReference>
<dbReference type="Gene3D" id="1.10.10.60">
    <property type="entry name" value="Homeodomain-like"/>
    <property type="match status" value="2"/>
</dbReference>
<evidence type="ECO:0000259" key="10">
    <source>
        <dbReference type="PROSITE" id="PS50110"/>
    </source>
</evidence>
<dbReference type="CDD" id="cd17536">
    <property type="entry name" value="REC_YesN-like"/>
    <property type="match status" value="1"/>
</dbReference>
<evidence type="ECO:0000256" key="7">
    <source>
        <dbReference type="ARBA" id="ARBA00023163"/>
    </source>
</evidence>
<dbReference type="Pfam" id="PF00072">
    <property type="entry name" value="Response_reg"/>
    <property type="match status" value="1"/>
</dbReference>
<protein>
    <submittedName>
        <fullName evidence="11">Response regulator</fullName>
    </submittedName>
</protein>
<evidence type="ECO:0000256" key="4">
    <source>
        <dbReference type="ARBA" id="ARBA00023012"/>
    </source>
</evidence>
<proteinExistence type="predicted"/>
<comment type="subcellular location">
    <subcellularLocation>
        <location evidence="1">Cytoplasm</location>
    </subcellularLocation>
</comment>
<dbReference type="InterPro" id="IPR041522">
    <property type="entry name" value="CdaR_GGDEF"/>
</dbReference>
<keyword evidence="4" id="KW-0902">Two-component regulatory system</keyword>
<dbReference type="Pfam" id="PF17853">
    <property type="entry name" value="GGDEF_2"/>
    <property type="match status" value="1"/>
</dbReference>
<comment type="caution">
    <text evidence="11">The sequence shown here is derived from an EMBL/GenBank/DDBJ whole genome shotgun (WGS) entry which is preliminary data.</text>
</comment>
<organism evidence="11 12">
    <name type="scientific">Paenibacillus puldeungensis</name>
    <dbReference type="NCBI Taxonomy" id="696536"/>
    <lineage>
        <taxon>Bacteria</taxon>
        <taxon>Bacillati</taxon>
        <taxon>Bacillota</taxon>
        <taxon>Bacilli</taxon>
        <taxon>Bacillales</taxon>
        <taxon>Paenibacillaceae</taxon>
        <taxon>Paenibacillus</taxon>
    </lineage>
</organism>
<dbReference type="InterPro" id="IPR001789">
    <property type="entry name" value="Sig_transdc_resp-reg_receiver"/>
</dbReference>
<dbReference type="PANTHER" id="PTHR42713:SF3">
    <property type="entry name" value="TRANSCRIPTIONAL REGULATORY PROTEIN HPTR"/>
    <property type="match status" value="1"/>
</dbReference>
<evidence type="ECO:0000259" key="9">
    <source>
        <dbReference type="PROSITE" id="PS01124"/>
    </source>
</evidence>
<evidence type="ECO:0000256" key="3">
    <source>
        <dbReference type="ARBA" id="ARBA00022553"/>
    </source>
</evidence>
<dbReference type="InterPro" id="IPR018060">
    <property type="entry name" value="HTH_AraC"/>
</dbReference>
<reference evidence="12" key="1">
    <citation type="journal article" date="2019" name="Int. J. Syst. Evol. Microbiol.">
        <title>The Global Catalogue of Microorganisms (GCM) 10K type strain sequencing project: providing services to taxonomists for standard genome sequencing and annotation.</title>
        <authorList>
            <consortium name="The Broad Institute Genomics Platform"/>
            <consortium name="The Broad Institute Genome Sequencing Center for Infectious Disease"/>
            <person name="Wu L."/>
            <person name="Ma J."/>
        </authorList>
    </citation>
    <scope>NUCLEOTIDE SEQUENCE [LARGE SCALE GENOMIC DNA]</scope>
    <source>
        <strain evidence="12">CCUG 59189</strain>
    </source>
</reference>
<dbReference type="InterPro" id="IPR051552">
    <property type="entry name" value="HptR"/>
</dbReference>
<dbReference type="SMART" id="SM00448">
    <property type="entry name" value="REC"/>
    <property type="match status" value="1"/>
</dbReference>
<accession>A0ABW3RTQ4</accession>
<evidence type="ECO:0000256" key="8">
    <source>
        <dbReference type="PROSITE-ProRule" id="PRU00169"/>
    </source>
</evidence>
<evidence type="ECO:0000313" key="11">
    <source>
        <dbReference type="EMBL" id="MFD1175469.1"/>
    </source>
</evidence>
<feature type="modified residue" description="4-aspartylphosphate" evidence="8">
    <location>
        <position position="55"/>
    </location>
</feature>
<dbReference type="PROSITE" id="PS01124">
    <property type="entry name" value="HTH_ARAC_FAMILY_2"/>
    <property type="match status" value="1"/>
</dbReference>
<evidence type="ECO:0000256" key="2">
    <source>
        <dbReference type="ARBA" id="ARBA00022490"/>
    </source>
</evidence>
<dbReference type="InterPro" id="IPR011006">
    <property type="entry name" value="CheY-like_superfamily"/>
</dbReference>
<keyword evidence="3 8" id="KW-0597">Phosphoprotein</keyword>
<dbReference type="InterPro" id="IPR020449">
    <property type="entry name" value="Tscrpt_reg_AraC-type_HTH"/>
</dbReference>
<dbReference type="SUPFAM" id="SSF52172">
    <property type="entry name" value="CheY-like"/>
    <property type="match status" value="1"/>
</dbReference>
<dbReference type="SMART" id="SM00342">
    <property type="entry name" value="HTH_ARAC"/>
    <property type="match status" value="1"/>
</dbReference>
<evidence type="ECO:0000256" key="6">
    <source>
        <dbReference type="ARBA" id="ARBA00023125"/>
    </source>
</evidence>
<dbReference type="InterPro" id="IPR009057">
    <property type="entry name" value="Homeodomain-like_sf"/>
</dbReference>
<sequence length="529" mass="60386">MIKMLIVDDEAMIRKGITTSIDWSEHHIQIVGEAINGKDALEKIAQLQPQIVLTDIRMPIIDGLELAETIKQNHPDVMVVILTGYEDFNYARQALKAGVTDYLLKPVGAEELIQVVIRLRKKIEQNLSIQQKEKENLLVLQTNFIHSMVHGEAFIVGESVIDKAKRLDIPVDGPEYRMLMIAIDDYAWVTEHYTEWEKNAIKYAVANVADEILHDWYSTIAVTGNFNHILSLINMRQGHSEDRLIQQCQTVIDSIRKYLKLSVTIGIGKPCSHLREIPDGYRQALSALRQKVYLGKGRVITYESIKKCGEPLPVAIPAGEEKDLIQALQSMDENSVNEIVDRIFLGVSKTMLSKSDLQNFCFKLSLLGAMQLEENGIVTEQPGEPKPIEELGKLDTLDDFVRWIKKAYCAYIDKLKASKSDKYRAIVRAAIQYIQAHYTEDVRLEEAANHIYITANYLGRVFKEETGETFTEWLNRYRVDKARPLLRNPSAKTYEVAESVGFNNYKYFTQIFKKYTGVTPKEYKNHPVG</sequence>
<keyword evidence="7" id="KW-0804">Transcription</keyword>
<evidence type="ECO:0000256" key="1">
    <source>
        <dbReference type="ARBA" id="ARBA00004496"/>
    </source>
</evidence>
<feature type="domain" description="HTH araC/xylS-type" evidence="9">
    <location>
        <begin position="428"/>
        <end position="526"/>
    </location>
</feature>
<dbReference type="EMBL" id="JBHTLM010000002">
    <property type="protein sequence ID" value="MFD1175469.1"/>
    <property type="molecule type" value="Genomic_DNA"/>
</dbReference>
<dbReference type="SUPFAM" id="SSF46689">
    <property type="entry name" value="Homeodomain-like"/>
    <property type="match status" value="2"/>
</dbReference>
<dbReference type="Gene3D" id="3.40.50.2300">
    <property type="match status" value="1"/>
</dbReference>
<dbReference type="PANTHER" id="PTHR42713">
    <property type="entry name" value="HISTIDINE KINASE-RELATED"/>
    <property type="match status" value="1"/>
</dbReference>
<feature type="domain" description="Response regulatory" evidence="10">
    <location>
        <begin position="3"/>
        <end position="120"/>
    </location>
</feature>
<name>A0ABW3RTQ4_9BACL</name>
<gene>
    <name evidence="11" type="ORF">ACFQ3W_04030</name>
</gene>
<keyword evidence="12" id="KW-1185">Reference proteome</keyword>
<dbReference type="RefSeq" id="WP_379316855.1">
    <property type="nucleotide sequence ID" value="NZ_JBHTLM010000002.1"/>
</dbReference>
<keyword evidence="6" id="KW-0238">DNA-binding</keyword>
<dbReference type="PROSITE" id="PS50110">
    <property type="entry name" value="RESPONSE_REGULATORY"/>
    <property type="match status" value="1"/>
</dbReference>
<evidence type="ECO:0000313" key="12">
    <source>
        <dbReference type="Proteomes" id="UP001597262"/>
    </source>
</evidence>